<dbReference type="Proteomes" id="UP000182121">
    <property type="component" value="Unassembled WGS sequence"/>
</dbReference>
<evidence type="ECO:0000313" key="1">
    <source>
        <dbReference type="EMBL" id="SET18740.1"/>
    </source>
</evidence>
<dbReference type="NCBIfam" id="TIGR01549">
    <property type="entry name" value="HAD-SF-IA-v1"/>
    <property type="match status" value="1"/>
</dbReference>
<dbReference type="AlphaFoldDB" id="A0A1I0CH29"/>
<dbReference type="InterPro" id="IPR023214">
    <property type="entry name" value="HAD_sf"/>
</dbReference>
<gene>
    <name evidence="1" type="ORF">SAMN05216521_100268</name>
</gene>
<dbReference type="InterPro" id="IPR036412">
    <property type="entry name" value="HAD-like_sf"/>
</dbReference>
<sequence>MIENQKNVFRKYSNARIAIYGISVQTKIFIEENSYLNIVGFLDSYKKEGIIYGKPILNFDELLIRHIDVIIIIARVNSTEMIFRKISDFCIKNQIRVLNSKGKEIKYEDDEDQFEEVNNTSLEILLREIDSHEVVSFDIFDTLLMRKVLFPNDVFYLMQKREGLHHTFPENRISVETKMISEGIIAPSIFEIYKRLIDDYPEEGYDEQKLINMEYELDRDLVVCRNDITYAFVYARMKKKRIFLVSDMYYSKGQIQQILLDNEIVGYEDIFISSEYGTNKENGLFDKLLEKSDSKKVLHIGDCYEADILAAEQCQIDTFWIKSAVSMLNSSRYGHLLKYANNLEQRVMLGLFVARIFNSPFALYHTLGKGIIDNSRDITYLFAAPVITEYMLWICNKVDKKKCQVIFPSRDGFILEVLYENLKSDKKLFKRLPNSVYLATSRAVCIGASLFNEEDINYAAVFPYEGTPENLLIERFFLGKDEIEQYDCEKFKDLVEYVRSHKEKILKRSREIRLNYERYLLQVLDSSELIFSDFVSSGTCQMGLEKIIGRKLNGCYFVKSSDTYPDKQKLNVVSLYSEDSNVAKKQFVFENILTDQSPSFLFFDGDKPIYAVETRTIEEIDFVSSSQDEVLKYFNEYTSLVNYLYDYEKPLIADYLLEAMGRKYTLIEDTVFKNYILHDDFCNRTMSISDCL</sequence>
<dbReference type="EMBL" id="FOIO01000002">
    <property type="protein sequence ID" value="SET18740.1"/>
    <property type="molecule type" value="Genomic_DNA"/>
</dbReference>
<dbReference type="Gene3D" id="3.40.50.1000">
    <property type="entry name" value="HAD superfamily/HAD-like"/>
    <property type="match status" value="1"/>
</dbReference>
<protein>
    <submittedName>
        <fullName evidence="1">Haloacid dehalogenase superfamily, subfamily IA, variant 1 with third motif having Dx(3-4)D or Dx(3-4)E</fullName>
    </submittedName>
</protein>
<accession>A0A1I0CH29</accession>
<organism evidence="1 2">
    <name type="scientific">Enterocloster clostridioformis</name>
    <dbReference type="NCBI Taxonomy" id="1531"/>
    <lineage>
        <taxon>Bacteria</taxon>
        <taxon>Bacillati</taxon>
        <taxon>Bacillota</taxon>
        <taxon>Clostridia</taxon>
        <taxon>Lachnospirales</taxon>
        <taxon>Lachnospiraceae</taxon>
        <taxon>Enterocloster</taxon>
    </lineage>
</organism>
<proteinExistence type="predicted"/>
<reference evidence="1 2" key="1">
    <citation type="submission" date="2016-10" db="EMBL/GenBank/DDBJ databases">
        <authorList>
            <person name="Varghese N."/>
            <person name="Submissions S."/>
        </authorList>
    </citation>
    <scope>NUCLEOTIDE SEQUENCE [LARGE SCALE GENOMIC DNA]</scope>
    <source>
        <strain evidence="1 2">NLAE-zl-C196</strain>
    </source>
</reference>
<dbReference type="Gene3D" id="1.10.150.400">
    <property type="match status" value="1"/>
</dbReference>
<dbReference type="RefSeq" id="WP_074661387.1">
    <property type="nucleotide sequence ID" value="NZ_FOIO01000002.1"/>
</dbReference>
<dbReference type="SUPFAM" id="SSF56784">
    <property type="entry name" value="HAD-like"/>
    <property type="match status" value="1"/>
</dbReference>
<evidence type="ECO:0000313" key="2">
    <source>
        <dbReference type="Proteomes" id="UP000182121"/>
    </source>
</evidence>
<name>A0A1I0CH29_9FIRM</name>
<comment type="caution">
    <text evidence="1">The sequence shown here is derived from an EMBL/GenBank/DDBJ whole genome shotgun (WGS) entry which is preliminary data.</text>
</comment>
<dbReference type="InterPro" id="IPR006439">
    <property type="entry name" value="HAD-SF_hydro_IA"/>
</dbReference>